<protein>
    <submittedName>
        <fullName evidence="9">Putative ABC transport system permease protein</fullName>
    </submittedName>
</protein>
<keyword evidence="10" id="KW-1185">Reference proteome</keyword>
<evidence type="ECO:0000256" key="5">
    <source>
        <dbReference type="ARBA" id="ARBA00023136"/>
    </source>
</evidence>
<dbReference type="RefSeq" id="WP_073571778.1">
    <property type="nucleotide sequence ID" value="NZ_FRXN01000003.1"/>
</dbReference>
<dbReference type="PANTHER" id="PTHR30572">
    <property type="entry name" value="MEMBRANE COMPONENT OF TRANSPORTER-RELATED"/>
    <property type="match status" value="1"/>
</dbReference>
<feature type="transmembrane region" description="Helical" evidence="6">
    <location>
        <begin position="340"/>
        <end position="367"/>
    </location>
</feature>
<feature type="domain" description="ABC3 transporter permease C-terminal" evidence="7">
    <location>
        <begin position="299"/>
        <end position="414"/>
    </location>
</feature>
<keyword evidence="4 6" id="KW-1133">Transmembrane helix</keyword>
<dbReference type="Pfam" id="PF02687">
    <property type="entry name" value="FtsX"/>
    <property type="match status" value="2"/>
</dbReference>
<evidence type="ECO:0000256" key="2">
    <source>
        <dbReference type="ARBA" id="ARBA00022475"/>
    </source>
</evidence>
<proteinExistence type="predicted"/>
<dbReference type="PANTHER" id="PTHR30572:SF18">
    <property type="entry name" value="ABC-TYPE MACROLIDE FAMILY EXPORT SYSTEM PERMEASE COMPONENT 2"/>
    <property type="match status" value="1"/>
</dbReference>
<feature type="transmembrane region" description="Helical" evidence="6">
    <location>
        <begin position="293"/>
        <end position="315"/>
    </location>
</feature>
<dbReference type="OrthoDB" id="5933722at2"/>
<reference evidence="10" key="1">
    <citation type="submission" date="2016-12" db="EMBL/GenBank/DDBJ databases">
        <authorList>
            <person name="Varghese N."/>
            <person name="Submissions S."/>
        </authorList>
    </citation>
    <scope>NUCLEOTIDE SEQUENCE [LARGE SCALE GENOMIC DNA]</scope>
    <source>
        <strain evidence="10">DSM 25035</strain>
    </source>
</reference>
<dbReference type="Pfam" id="PF12704">
    <property type="entry name" value="MacB_PCD"/>
    <property type="match status" value="2"/>
</dbReference>
<evidence type="ECO:0000256" key="6">
    <source>
        <dbReference type="SAM" id="Phobius"/>
    </source>
</evidence>
<feature type="domain" description="MacB-like periplasmic core" evidence="8">
    <location>
        <begin position="506"/>
        <end position="609"/>
    </location>
</feature>
<dbReference type="STRING" id="1073327.SAMN04488108_2110"/>
<dbReference type="EMBL" id="FRXN01000003">
    <property type="protein sequence ID" value="SHO62489.1"/>
    <property type="molecule type" value="Genomic_DNA"/>
</dbReference>
<feature type="transmembrane region" description="Helical" evidence="6">
    <location>
        <begin position="432"/>
        <end position="455"/>
    </location>
</feature>
<sequence>MLKNYLKIAWRTLRKNKLYTGLNIFGLSLGLSSFLIILLFVQDELSYDRYLTDSDQIFRVSANWGNAETASYATAPPALGVRVSEDIPEVEAMTRILKWNDFTIQPATGPNKEQVFREEKVFYAEPGFFNVFDLPVLAGSKEKALSEPNLLAISASMAQKYFGDLAPQELIGKALMIGSNEPVAREIAVVFEDLPTQSHMHFDMLVYEPGMYQEIFLMDSWTWPILNTYLKFPKGKQEEVQGKLNQIVANYAVPAFGSEEEGSDFNLQLMPIKDIHLKSHLLREMEANGYESYVYMFSLVALFVLLLACINFMNLATAKAGLRSMEVGVRKEMGSQKSQLVFQFLTEAFLVVVVAMGISLILVQLSNGLFNQISGKDLQFNLLQNPLILSLVPVLIVVLTFLSGAYPAFYLSSFKPLLVIKQQMGIGKNSHTFRNALVVFQFATSLALIICTLLVQRQVSFFQNSNPGFNKEQLLIIHNDGEIQNEEREAFKNMLASQSQINSISFSTGIPMTGQFQMRSFNLRDDELEHGMNWYEADPDYLDAYQFELVEGRNFSLVEGADKSKILINQKAAEFLGIADDPVGKIVIRNQGENDEAQLEVIGMVEDFNFESFRNEIKPLVIEYMHDYYLRDYISIRLTVNPTEAGVDNIQKTWESFVSRVPMNYTFFDQDFARMYQSEMKMADLLKVLTFLSILIACLGLFGLTAYTTHLRTKEIGIRKVFGASATEIFVMLSASFLKLVLIAVVVAIPVSIYLTNQWLEEYAYKAGISLGLILLSVLACFGLAVLTIFFQSYQSIRSEPIQSLKDD</sequence>
<organism evidence="9 10">
    <name type="scientific">Algoriphagus zhangzhouensis</name>
    <dbReference type="NCBI Taxonomy" id="1073327"/>
    <lineage>
        <taxon>Bacteria</taxon>
        <taxon>Pseudomonadati</taxon>
        <taxon>Bacteroidota</taxon>
        <taxon>Cytophagia</taxon>
        <taxon>Cytophagales</taxon>
        <taxon>Cyclobacteriaceae</taxon>
        <taxon>Algoriphagus</taxon>
    </lineage>
</organism>
<dbReference type="InterPro" id="IPR050250">
    <property type="entry name" value="Macrolide_Exporter_MacB"/>
</dbReference>
<dbReference type="GO" id="GO:0005886">
    <property type="term" value="C:plasma membrane"/>
    <property type="evidence" value="ECO:0007669"/>
    <property type="project" value="UniProtKB-SubCell"/>
</dbReference>
<evidence type="ECO:0000256" key="1">
    <source>
        <dbReference type="ARBA" id="ARBA00004651"/>
    </source>
</evidence>
<comment type="subcellular location">
    <subcellularLocation>
        <location evidence="1">Cell membrane</location>
        <topology evidence="1">Multi-pass membrane protein</topology>
    </subcellularLocation>
</comment>
<feature type="transmembrane region" description="Helical" evidence="6">
    <location>
        <begin position="387"/>
        <end position="411"/>
    </location>
</feature>
<evidence type="ECO:0000256" key="4">
    <source>
        <dbReference type="ARBA" id="ARBA00022989"/>
    </source>
</evidence>
<keyword evidence="5 6" id="KW-0472">Membrane</keyword>
<feature type="transmembrane region" description="Helical" evidence="6">
    <location>
        <begin position="21"/>
        <end position="41"/>
    </location>
</feature>
<evidence type="ECO:0000259" key="7">
    <source>
        <dbReference type="Pfam" id="PF02687"/>
    </source>
</evidence>
<keyword evidence="3 6" id="KW-0812">Transmembrane</keyword>
<dbReference type="InterPro" id="IPR025857">
    <property type="entry name" value="MacB_PCD"/>
</dbReference>
<feature type="transmembrane region" description="Helical" evidence="6">
    <location>
        <begin position="729"/>
        <end position="755"/>
    </location>
</feature>
<dbReference type="Proteomes" id="UP000184609">
    <property type="component" value="Unassembled WGS sequence"/>
</dbReference>
<evidence type="ECO:0000313" key="9">
    <source>
        <dbReference type="EMBL" id="SHO62489.1"/>
    </source>
</evidence>
<dbReference type="AlphaFoldDB" id="A0A1M7ZCF4"/>
<dbReference type="GO" id="GO:0022857">
    <property type="term" value="F:transmembrane transporter activity"/>
    <property type="evidence" value="ECO:0007669"/>
    <property type="project" value="TreeGrafter"/>
</dbReference>
<name>A0A1M7ZCF4_9BACT</name>
<feature type="transmembrane region" description="Helical" evidence="6">
    <location>
        <begin position="685"/>
        <end position="708"/>
    </location>
</feature>
<feature type="domain" description="ABC3 transporter permease C-terminal" evidence="7">
    <location>
        <begin position="688"/>
        <end position="801"/>
    </location>
</feature>
<dbReference type="InterPro" id="IPR003838">
    <property type="entry name" value="ABC3_permease_C"/>
</dbReference>
<evidence type="ECO:0000256" key="3">
    <source>
        <dbReference type="ARBA" id="ARBA00022692"/>
    </source>
</evidence>
<feature type="transmembrane region" description="Helical" evidence="6">
    <location>
        <begin position="767"/>
        <end position="791"/>
    </location>
</feature>
<gene>
    <name evidence="9" type="ORF">SAMN04488108_2110</name>
</gene>
<feature type="domain" description="MacB-like periplasmic core" evidence="8">
    <location>
        <begin position="20"/>
        <end position="246"/>
    </location>
</feature>
<accession>A0A1M7ZCF4</accession>
<evidence type="ECO:0000313" key="10">
    <source>
        <dbReference type="Proteomes" id="UP000184609"/>
    </source>
</evidence>
<evidence type="ECO:0000259" key="8">
    <source>
        <dbReference type="Pfam" id="PF12704"/>
    </source>
</evidence>
<keyword evidence="2" id="KW-1003">Cell membrane</keyword>